<accession>A0A4Y9FBB5</accession>
<protein>
    <submittedName>
        <fullName evidence="2">Uncharacterized protein</fullName>
    </submittedName>
</protein>
<feature type="compositionally biased region" description="Pro residues" evidence="1">
    <location>
        <begin position="37"/>
        <end position="69"/>
    </location>
</feature>
<gene>
    <name evidence="2" type="ORF">E0687_05645</name>
</gene>
<feature type="compositionally biased region" description="Basic residues" evidence="1">
    <location>
        <begin position="12"/>
        <end position="23"/>
    </location>
</feature>
<evidence type="ECO:0000313" key="2">
    <source>
        <dbReference type="EMBL" id="TFU26494.1"/>
    </source>
</evidence>
<feature type="region of interest" description="Disordered" evidence="1">
    <location>
        <begin position="1"/>
        <end position="78"/>
    </location>
</feature>
<reference evidence="2 3" key="1">
    <citation type="submission" date="2019-03" db="EMBL/GenBank/DDBJ databases">
        <title>Thermus tengchongensis species for the arsenic transformation mechanism.</title>
        <authorList>
            <person name="Yuan G.C."/>
        </authorList>
    </citation>
    <scope>NUCLEOTIDE SEQUENCE [LARGE SCALE GENOMIC DNA]</scope>
    <source>
        <strain evidence="2 3">15W</strain>
    </source>
</reference>
<dbReference type="EMBL" id="SJZF01000008">
    <property type="protein sequence ID" value="TFU26494.1"/>
    <property type="molecule type" value="Genomic_DNA"/>
</dbReference>
<evidence type="ECO:0000256" key="1">
    <source>
        <dbReference type="SAM" id="MobiDB-lite"/>
    </source>
</evidence>
<name>A0A4Y9FBB5_9DEIN</name>
<dbReference type="Proteomes" id="UP000297668">
    <property type="component" value="Unassembled WGS sequence"/>
</dbReference>
<organism evidence="2 3">
    <name type="scientific">Thermus tengchongensis</name>
    <dbReference type="NCBI Taxonomy" id="1214928"/>
    <lineage>
        <taxon>Bacteria</taxon>
        <taxon>Thermotogati</taxon>
        <taxon>Deinococcota</taxon>
        <taxon>Deinococci</taxon>
        <taxon>Thermales</taxon>
        <taxon>Thermaceae</taxon>
        <taxon>Thermus</taxon>
    </lineage>
</organism>
<dbReference type="AlphaFoldDB" id="A0A4Y9FBB5"/>
<sequence>MLRELRPPARFPHPHRRLQHQHHCYSEEAPPLRGSPGPKPSPPPPGRPSPPGAPLPPPGPREPPSPQGPPGKGQTPRW</sequence>
<evidence type="ECO:0000313" key="3">
    <source>
        <dbReference type="Proteomes" id="UP000297668"/>
    </source>
</evidence>
<comment type="caution">
    <text evidence="2">The sequence shown here is derived from an EMBL/GenBank/DDBJ whole genome shotgun (WGS) entry which is preliminary data.</text>
</comment>
<proteinExistence type="predicted"/>